<feature type="region of interest" description="Disordered" evidence="1">
    <location>
        <begin position="329"/>
        <end position="354"/>
    </location>
</feature>
<dbReference type="Gene3D" id="1.20.1640.10">
    <property type="entry name" value="Multidrug efflux transporter AcrB transmembrane domain"/>
    <property type="match status" value="1"/>
</dbReference>
<evidence type="ECO:0000256" key="1">
    <source>
        <dbReference type="SAM" id="MobiDB-lite"/>
    </source>
</evidence>
<dbReference type="PANTHER" id="PTHR45727">
    <property type="entry name" value="NPC INTRACELLULAR CHOLESTEROL TRANSPORTER 1"/>
    <property type="match status" value="1"/>
</dbReference>
<evidence type="ECO:0000313" key="4">
    <source>
        <dbReference type="Proteomes" id="UP001328107"/>
    </source>
</evidence>
<dbReference type="GO" id="GO:0042632">
    <property type="term" value="P:cholesterol homeostasis"/>
    <property type="evidence" value="ECO:0007669"/>
    <property type="project" value="TreeGrafter"/>
</dbReference>
<keyword evidence="4" id="KW-1185">Reference proteome</keyword>
<evidence type="ECO:0000313" key="3">
    <source>
        <dbReference type="EMBL" id="GMR32117.1"/>
    </source>
</evidence>
<dbReference type="GO" id="GO:0015485">
    <property type="term" value="F:cholesterol binding"/>
    <property type="evidence" value="ECO:0007669"/>
    <property type="project" value="TreeGrafter"/>
</dbReference>
<reference evidence="4" key="1">
    <citation type="submission" date="2022-10" db="EMBL/GenBank/DDBJ databases">
        <title>Genome assembly of Pristionchus species.</title>
        <authorList>
            <person name="Yoshida K."/>
            <person name="Sommer R.J."/>
        </authorList>
    </citation>
    <scope>NUCLEOTIDE SEQUENCE [LARGE SCALE GENOMIC DNA]</scope>
    <source>
        <strain evidence="4">RS5460</strain>
    </source>
</reference>
<feature type="compositionally biased region" description="Basic and acidic residues" evidence="1">
    <location>
        <begin position="426"/>
        <end position="437"/>
    </location>
</feature>
<feature type="compositionally biased region" description="Low complexity" evidence="1">
    <location>
        <begin position="391"/>
        <end position="412"/>
    </location>
</feature>
<dbReference type="GO" id="GO:0015918">
    <property type="term" value="P:sterol transport"/>
    <property type="evidence" value="ECO:0007669"/>
    <property type="project" value="TreeGrafter"/>
</dbReference>
<proteinExistence type="predicted"/>
<feature type="transmembrane region" description="Helical" evidence="2">
    <location>
        <begin position="219"/>
        <end position="240"/>
    </location>
</feature>
<comment type="caution">
    <text evidence="3">The sequence shown here is derived from an EMBL/GenBank/DDBJ whole genome shotgun (WGS) entry which is preliminary data.</text>
</comment>
<accession>A0AAN5C6U3</accession>
<dbReference type="GO" id="GO:0005886">
    <property type="term" value="C:plasma membrane"/>
    <property type="evidence" value="ECO:0007669"/>
    <property type="project" value="TreeGrafter"/>
</dbReference>
<dbReference type="PANTHER" id="PTHR45727:SF2">
    <property type="entry name" value="NPC INTRACELLULAR CHOLESTEROL TRANSPORTER 1"/>
    <property type="match status" value="1"/>
</dbReference>
<feature type="region of interest" description="Disordered" evidence="1">
    <location>
        <begin position="384"/>
        <end position="437"/>
    </location>
</feature>
<organism evidence="3 4">
    <name type="scientific">Pristionchus mayeri</name>
    <dbReference type="NCBI Taxonomy" id="1317129"/>
    <lineage>
        <taxon>Eukaryota</taxon>
        <taxon>Metazoa</taxon>
        <taxon>Ecdysozoa</taxon>
        <taxon>Nematoda</taxon>
        <taxon>Chromadorea</taxon>
        <taxon>Rhabditida</taxon>
        <taxon>Rhabditina</taxon>
        <taxon>Diplogasteromorpha</taxon>
        <taxon>Diplogasteroidea</taxon>
        <taxon>Neodiplogasteridae</taxon>
        <taxon>Pristionchus</taxon>
    </lineage>
</organism>
<dbReference type="SUPFAM" id="SSF82866">
    <property type="entry name" value="Multidrug efflux transporter AcrB transmembrane domain"/>
    <property type="match status" value="1"/>
</dbReference>
<evidence type="ECO:0008006" key="5">
    <source>
        <dbReference type="Google" id="ProtNLM"/>
    </source>
</evidence>
<feature type="transmembrane region" description="Helical" evidence="2">
    <location>
        <begin position="260"/>
        <end position="280"/>
    </location>
</feature>
<protein>
    <recommendedName>
        <fullName evidence="5">Hedgehog receptor</fullName>
    </recommendedName>
</protein>
<dbReference type="GO" id="GO:0030299">
    <property type="term" value="P:intestinal cholesterol absorption"/>
    <property type="evidence" value="ECO:0007669"/>
    <property type="project" value="TreeGrafter"/>
</dbReference>
<dbReference type="EMBL" id="BTRK01000001">
    <property type="protein sequence ID" value="GMR32117.1"/>
    <property type="molecule type" value="Genomic_DNA"/>
</dbReference>
<evidence type="ECO:0000256" key="2">
    <source>
        <dbReference type="SAM" id="Phobius"/>
    </source>
</evidence>
<gene>
    <name evidence="3" type="ORF">PMAYCL1PPCAC_02312</name>
</gene>
<feature type="transmembrane region" description="Helical" evidence="2">
    <location>
        <begin position="292"/>
        <end position="315"/>
    </location>
</feature>
<feature type="transmembrane region" description="Helical" evidence="2">
    <location>
        <begin position="156"/>
        <end position="180"/>
    </location>
</feature>
<feature type="transmembrane region" description="Helical" evidence="2">
    <location>
        <begin position="186"/>
        <end position="207"/>
    </location>
</feature>
<dbReference type="Proteomes" id="UP001328107">
    <property type="component" value="Unassembled WGS sequence"/>
</dbReference>
<name>A0AAN5C6U3_9BILA</name>
<keyword evidence="2" id="KW-0472">Membrane</keyword>
<dbReference type="AlphaFoldDB" id="A0AAN5C6U3"/>
<keyword evidence="2" id="KW-1133">Transmembrane helix</keyword>
<keyword evidence="2" id="KW-0812">Transmembrane</keyword>
<sequence>MNWIDDYRKFRWVSSDGLRSCCLLDEKKNEYCTLEENERGGVDNSSCSACLGHGDSPFMHMTRDLRHFTRLLPTIRCGMSGGMAHREAISCTAEGEVKAFYLRSFHRTFRNSSDYIDGLRLSRLISEQFKKVLDRNGYTDVQIFPYSFYYLFYDQYLFIAFSTSSQLALSAGIAFIGLTLTTVSPTTALIVAVNTLSSTLLLIGYMVMRGIELNALTIVNLAMSLGIDLEFFAHLCFAYANSGRVDRIGRAADALVNVGSTVFSGIIFTKFLGLIVLYNAQSQIFKTYYFDFYLGLLPIGTIHGLVFLPVMLTFWGPDTYLRRYMEQNERSSLTNEGQPSDEGRPESTSSPRSLTLLASVSSSKTSSRAPPTYGRVAAAISPAATHITNHSGSGSLRRQSSSPSALPSMAASTVDHESASLVVRVESGRSNEGREPF</sequence>